<dbReference type="PROSITE" id="PS00622">
    <property type="entry name" value="HTH_LUXR_1"/>
    <property type="match status" value="1"/>
</dbReference>
<comment type="caution">
    <text evidence="4">The sequence shown here is derived from an EMBL/GenBank/DDBJ whole genome shotgun (WGS) entry which is preliminary data.</text>
</comment>
<keyword evidence="2" id="KW-0067">ATP-binding</keyword>
<keyword evidence="5" id="KW-1185">Reference proteome</keyword>
<dbReference type="Proteomes" id="UP000319213">
    <property type="component" value="Unassembled WGS sequence"/>
</dbReference>
<dbReference type="GO" id="GO:0004016">
    <property type="term" value="F:adenylate cyclase activity"/>
    <property type="evidence" value="ECO:0007669"/>
    <property type="project" value="TreeGrafter"/>
</dbReference>
<reference evidence="4 5" key="1">
    <citation type="submission" date="2019-06" db="EMBL/GenBank/DDBJ databases">
        <title>Sequencing the genomes of 1000 actinobacteria strains.</title>
        <authorList>
            <person name="Klenk H.-P."/>
        </authorList>
    </citation>
    <scope>NUCLEOTIDE SEQUENCE [LARGE SCALE GENOMIC DNA]</scope>
    <source>
        <strain evidence="4 5">DSM 43186</strain>
    </source>
</reference>
<organism evidence="4 5">
    <name type="scientific">Thermopolyspora flexuosa</name>
    <dbReference type="NCBI Taxonomy" id="103836"/>
    <lineage>
        <taxon>Bacteria</taxon>
        <taxon>Bacillati</taxon>
        <taxon>Actinomycetota</taxon>
        <taxon>Actinomycetes</taxon>
        <taxon>Streptosporangiales</taxon>
        <taxon>Streptosporangiaceae</taxon>
        <taxon>Thermopolyspora</taxon>
    </lineage>
</organism>
<sequence>MGLLGRQEELAFLGEAARAAQDGDAGMVVVGGEAGIGKTCLLDHHAARAARAGWRVLRGACVELGAEGLPLAAVTTVLRELAREPGPDRLTRLLPAARELLELLPEYGTAARVRAGEDGGARLFELAELFAVLLRRLGEERPVLLVVDDLHWADRTTRELLGYLARTLRPARVLLLAAYRDDDLGRAHPLPPYLAALERLPGVRRLRLARLTRAEVGELVAGVLGRRPDERLVETVYRRSGGNPFFAEELARASGPADDALPDTLRDLLLHRVDRLPADAHHTVRLAAVGGPCVPYELLRRTSGLDETALLTTLRAAVDARILLPERDGYRFRHALLREAVLTDLLPAERVRLHRAYAEAIDAAPDLLAPERRAAEEAFHWYGAREPRRALPALLRAAETAEAMHAHAEQAQMLRRALTVWPDDADPGPDRRETWLKAIMASLWAGEDAASLDLTEQALAEAGDDRPEETAMLLALRAMALTNVGDREAIACAERAAALAPAGDSPGRARVLDVYGVVLLLFGRPERARAVAADAVRVARAAGDPGTVANALVTLGAALAQRGEHEAGLAALAEGRELARRRGDVVRLTRAELNTADALAWAGRAEEAMAMARAGLGTAQAAGLGRTLGTFLRLSVAGLLLRRGDWDEADRAAAAALEEDPAGGPGALLHALRGEVALLRGETEAARERLSLARALAGEHPGMPLVAVSLARLAAEIALRDNRLADARAAVADALPYARDIPFLGWPLLVTAARAEARAHTRARALGEPVDEAWAGRVRELATGLPAPEPLWSAHAAWADAELTPPGEDSTARWERVAEAWAAVGDPYAEAYARTRAAEAAALAQHRTRAADLLRRAAELAEPLRAAPLLDEIRMIARRSGVAVPDATGSPPADDDPLARLGLTAREIEILRLVTAGRTNRQIAESLVISVKTVSAHVSHILAKLGVATRGEAAALAHRLGVFPASDLEPTTPDARASAG</sequence>
<evidence type="ECO:0000259" key="3">
    <source>
        <dbReference type="PROSITE" id="PS50043"/>
    </source>
</evidence>
<dbReference type="GO" id="GO:0003677">
    <property type="term" value="F:DNA binding"/>
    <property type="evidence" value="ECO:0007669"/>
    <property type="project" value="InterPro"/>
</dbReference>
<dbReference type="Pfam" id="PF00196">
    <property type="entry name" value="GerE"/>
    <property type="match status" value="1"/>
</dbReference>
<dbReference type="EMBL" id="VFPQ01000001">
    <property type="protein sequence ID" value="TQM74733.1"/>
    <property type="molecule type" value="Genomic_DNA"/>
</dbReference>
<dbReference type="SUPFAM" id="SSF46894">
    <property type="entry name" value="C-terminal effector domain of the bipartite response regulators"/>
    <property type="match status" value="1"/>
</dbReference>
<dbReference type="PROSITE" id="PS50043">
    <property type="entry name" value="HTH_LUXR_2"/>
    <property type="match status" value="1"/>
</dbReference>
<dbReference type="CDD" id="cd06170">
    <property type="entry name" value="LuxR_C_like"/>
    <property type="match status" value="1"/>
</dbReference>
<evidence type="ECO:0000313" key="5">
    <source>
        <dbReference type="Proteomes" id="UP000319213"/>
    </source>
</evidence>
<dbReference type="InterPro" id="IPR011990">
    <property type="entry name" value="TPR-like_helical_dom_sf"/>
</dbReference>
<dbReference type="Gene3D" id="1.25.40.10">
    <property type="entry name" value="Tetratricopeptide repeat domain"/>
    <property type="match status" value="1"/>
</dbReference>
<accession>A0A543IVX4</accession>
<dbReference type="Pfam" id="PF13191">
    <property type="entry name" value="AAA_16"/>
    <property type="match status" value="1"/>
</dbReference>
<dbReference type="InterPro" id="IPR027417">
    <property type="entry name" value="P-loop_NTPase"/>
</dbReference>
<evidence type="ECO:0000313" key="4">
    <source>
        <dbReference type="EMBL" id="TQM74733.1"/>
    </source>
</evidence>
<dbReference type="InterPro" id="IPR041664">
    <property type="entry name" value="AAA_16"/>
</dbReference>
<feature type="domain" description="HTH luxR-type" evidence="3">
    <location>
        <begin position="894"/>
        <end position="961"/>
    </location>
</feature>
<evidence type="ECO:0000256" key="1">
    <source>
        <dbReference type="ARBA" id="ARBA00022741"/>
    </source>
</evidence>
<dbReference type="PRINTS" id="PR00038">
    <property type="entry name" value="HTHLUXR"/>
</dbReference>
<dbReference type="PANTHER" id="PTHR16305:SF35">
    <property type="entry name" value="TRANSCRIPTIONAL ACTIVATOR DOMAIN"/>
    <property type="match status" value="1"/>
</dbReference>
<keyword evidence="1" id="KW-0547">Nucleotide-binding</keyword>
<dbReference type="InterPro" id="IPR036388">
    <property type="entry name" value="WH-like_DNA-bd_sf"/>
</dbReference>
<dbReference type="SMART" id="SM00421">
    <property type="entry name" value="HTH_LUXR"/>
    <property type="match status" value="1"/>
</dbReference>
<dbReference type="InterPro" id="IPR000792">
    <property type="entry name" value="Tscrpt_reg_LuxR_C"/>
</dbReference>
<dbReference type="GO" id="GO:0005737">
    <property type="term" value="C:cytoplasm"/>
    <property type="evidence" value="ECO:0007669"/>
    <property type="project" value="TreeGrafter"/>
</dbReference>
<proteinExistence type="predicted"/>
<dbReference type="SUPFAM" id="SSF52540">
    <property type="entry name" value="P-loop containing nucleoside triphosphate hydrolases"/>
    <property type="match status" value="1"/>
</dbReference>
<gene>
    <name evidence="4" type="ORF">FHX40_1415</name>
</gene>
<dbReference type="GO" id="GO:0006355">
    <property type="term" value="P:regulation of DNA-templated transcription"/>
    <property type="evidence" value="ECO:0007669"/>
    <property type="project" value="InterPro"/>
</dbReference>
<dbReference type="AlphaFoldDB" id="A0A543IVX4"/>
<protein>
    <submittedName>
        <fullName evidence="4">Regulatory LuxR family protein</fullName>
    </submittedName>
</protein>
<dbReference type="PANTHER" id="PTHR16305">
    <property type="entry name" value="TESTICULAR SOLUBLE ADENYLYL CYCLASE"/>
    <property type="match status" value="1"/>
</dbReference>
<dbReference type="OrthoDB" id="5476461at2"/>
<dbReference type="Gene3D" id="1.10.10.10">
    <property type="entry name" value="Winged helix-like DNA-binding domain superfamily/Winged helix DNA-binding domain"/>
    <property type="match status" value="1"/>
</dbReference>
<dbReference type="SUPFAM" id="SSF48452">
    <property type="entry name" value="TPR-like"/>
    <property type="match status" value="1"/>
</dbReference>
<evidence type="ECO:0000256" key="2">
    <source>
        <dbReference type="ARBA" id="ARBA00022840"/>
    </source>
</evidence>
<dbReference type="RefSeq" id="WP_142258859.1">
    <property type="nucleotide sequence ID" value="NZ_BMPV01000003.1"/>
</dbReference>
<dbReference type="GO" id="GO:0005524">
    <property type="term" value="F:ATP binding"/>
    <property type="evidence" value="ECO:0007669"/>
    <property type="project" value="UniProtKB-KW"/>
</dbReference>
<name>A0A543IVX4_9ACTN</name>
<dbReference type="InterPro" id="IPR016032">
    <property type="entry name" value="Sig_transdc_resp-reg_C-effctor"/>
</dbReference>